<reference evidence="3 4" key="1">
    <citation type="submission" date="2013-09" db="EMBL/GenBank/DDBJ databases">
        <title>Corchorus capsularis genome sequencing.</title>
        <authorList>
            <person name="Alam M."/>
            <person name="Haque M.S."/>
            <person name="Islam M.S."/>
            <person name="Emdad E.M."/>
            <person name="Islam M.M."/>
            <person name="Ahmed B."/>
            <person name="Halim A."/>
            <person name="Hossen Q.M.M."/>
            <person name="Hossain M.Z."/>
            <person name="Ahmed R."/>
            <person name="Khan M.M."/>
            <person name="Islam R."/>
            <person name="Rashid M.M."/>
            <person name="Khan S.A."/>
            <person name="Rahman M.S."/>
            <person name="Alam M."/>
        </authorList>
    </citation>
    <scope>NUCLEOTIDE SEQUENCE [LARGE SCALE GENOMIC DNA]</scope>
    <source>
        <strain evidence="4">cv. CVL-1</strain>
        <tissue evidence="3">Whole seedling</tissue>
    </source>
</reference>
<gene>
    <name evidence="3" type="ORF">CCACVL1_17947</name>
</gene>
<dbReference type="AlphaFoldDB" id="A0A1R3HP15"/>
<dbReference type="InterPro" id="IPR025558">
    <property type="entry name" value="DUF4283"/>
</dbReference>
<keyword evidence="3" id="KW-0695">RNA-directed DNA polymerase</keyword>
<dbReference type="CDD" id="cd01650">
    <property type="entry name" value="RT_nLTR_like"/>
    <property type="match status" value="1"/>
</dbReference>
<protein>
    <submittedName>
        <fullName evidence="3">Reverse transcriptase</fullName>
    </submittedName>
</protein>
<feature type="region of interest" description="Disordered" evidence="1">
    <location>
        <begin position="172"/>
        <end position="193"/>
    </location>
</feature>
<dbReference type="PANTHER" id="PTHR46890:SF48">
    <property type="entry name" value="RNA-DIRECTED DNA POLYMERASE"/>
    <property type="match status" value="1"/>
</dbReference>
<dbReference type="PANTHER" id="PTHR46890">
    <property type="entry name" value="NON-LTR RETROLELEMENT REVERSE TRANSCRIPTASE-LIKE PROTEIN-RELATED"/>
    <property type="match status" value="1"/>
</dbReference>
<feature type="compositionally biased region" description="Polar residues" evidence="1">
    <location>
        <begin position="182"/>
        <end position="193"/>
    </location>
</feature>
<dbReference type="Gramene" id="OMO72105">
    <property type="protein sequence ID" value="OMO72105"/>
    <property type="gene ID" value="CCACVL1_17947"/>
</dbReference>
<evidence type="ECO:0000259" key="2">
    <source>
        <dbReference type="PROSITE" id="PS50878"/>
    </source>
</evidence>
<dbReference type="Pfam" id="PF00078">
    <property type="entry name" value="RVT_1"/>
    <property type="match status" value="1"/>
</dbReference>
<feature type="region of interest" description="Disordered" evidence="1">
    <location>
        <begin position="305"/>
        <end position="333"/>
    </location>
</feature>
<evidence type="ECO:0000256" key="1">
    <source>
        <dbReference type="SAM" id="MobiDB-lite"/>
    </source>
</evidence>
<dbReference type="SUPFAM" id="SSF56672">
    <property type="entry name" value="DNA/RNA polymerases"/>
    <property type="match status" value="1"/>
</dbReference>
<dbReference type="InterPro" id="IPR052343">
    <property type="entry name" value="Retrotransposon-Effector_Assoc"/>
</dbReference>
<dbReference type="PROSITE" id="PS50878">
    <property type="entry name" value="RT_POL"/>
    <property type="match status" value="1"/>
</dbReference>
<keyword evidence="3" id="KW-0548">Nucleotidyltransferase</keyword>
<dbReference type="OrthoDB" id="1002360at2759"/>
<proteinExistence type="predicted"/>
<dbReference type="STRING" id="210143.A0A1R3HP15"/>
<sequence length="692" mass="78989">MCSRLSLQSEGGDEVVVQDQDWLGGSEGDLAWFHLISRLFSKQKANVDRLRTTMLLAWQVEVAFMIKEAGDNLFIFHFEDEVERDRILVSQPWCFNRTLLVLKDFDGIQVPTEGLWILTHLDSDCPVGVTMLKTQGYIEKKFDDSIRAKILDAKPRQSGLLARSRMRVSNQGMGNRGGINQLPASSISGNSQPRALRNHVDSQLLRRRIQFTNPFCFWGDIAPSPGRRQRNWKKKARITSKYTFDVLGPCTNADQKIGQKQNSGIPNYDFLSAGANKKWKERGMMLDNQEGDEFGAAIYRDLGAVDGPTNTTNSGASGDRNNNHKSQSAGMEENHPCREPLIFLFGTTEALEALGQCFPFVPMDFIPRKDFRFEHMWIKHDGLEEVIRESWNQNPMLDVKQSIEACGRVLQFWNKSVFGNVRHKINCKQRELENLYVDIQQQDGPQAIQNCVDELNVLYDQEEIMWRQQSKENYFGHVLCLDREFTKEEIRQAAFNMDPDKAAGADGMSPLFFNVFGILWIDNPISVKDFRHISLFNVIFKIISKALVNWLKEILPQIISQTQSAFVPGRMVFDSAMVAFETVHYLKNKRHGVDGYMALKLDLSKAYDKVEQDFLDSVMRQIGFSKKWILMVMNCVKTVSYSFLINGDQTKKFMPTRGIRQGDPLSPYLFLLCMEGLSCLSQLAGPGSEPCR</sequence>
<keyword evidence="4" id="KW-1185">Reference proteome</keyword>
<dbReference type="Proteomes" id="UP000188268">
    <property type="component" value="Unassembled WGS sequence"/>
</dbReference>
<organism evidence="3 4">
    <name type="scientific">Corchorus capsularis</name>
    <name type="common">Jute</name>
    <dbReference type="NCBI Taxonomy" id="210143"/>
    <lineage>
        <taxon>Eukaryota</taxon>
        <taxon>Viridiplantae</taxon>
        <taxon>Streptophyta</taxon>
        <taxon>Embryophyta</taxon>
        <taxon>Tracheophyta</taxon>
        <taxon>Spermatophyta</taxon>
        <taxon>Magnoliopsida</taxon>
        <taxon>eudicotyledons</taxon>
        <taxon>Gunneridae</taxon>
        <taxon>Pentapetalae</taxon>
        <taxon>rosids</taxon>
        <taxon>malvids</taxon>
        <taxon>Malvales</taxon>
        <taxon>Malvaceae</taxon>
        <taxon>Grewioideae</taxon>
        <taxon>Apeibeae</taxon>
        <taxon>Corchorus</taxon>
    </lineage>
</organism>
<dbReference type="Pfam" id="PF14111">
    <property type="entry name" value="DUF4283"/>
    <property type="match status" value="1"/>
</dbReference>
<dbReference type="GO" id="GO:0003964">
    <property type="term" value="F:RNA-directed DNA polymerase activity"/>
    <property type="evidence" value="ECO:0007669"/>
    <property type="project" value="UniProtKB-KW"/>
</dbReference>
<feature type="compositionally biased region" description="Polar residues" evidence="1">
    <location>
        <begin position="308"/>
        <end position="329"/>
    </location>
</feature>
<name>A0A1R3HP15_COCAP</name>
<dbReference type="InterPro" id="IPR000477">
    <property type="entry name" value="RT_dom"/>
</dbReference>
<feature type="domain" description="Reverse transcriptase" evidence="2">
    <location>
        <begin position="502"/>
        <end position="692"/>
    </location>
</feature>
<evidence type="ECO:0000313" key="3">
    <source>
        <dbReference type="EMBL" id="OMO72105.1"/>
    </source>
</evidence>
<keyword evidence="3" id="KW-0808">Transferase</keyword>
<accession>A0A1R3HP15</accession>
<dbReference type="OMA" id="DRETAMW"/>
<evidence type="ECO:0000313" key="4">
    <source>
        <dbReference type="Proteomes" id="UP000188268"/>
    </source>
</evidence>
<dbReference type="InterPro" id="IPR043502">
    <property type="entry name" value="DNA/RNA_pol_sf"/>
</dbReference>
<comment type="caution">
    <text evidence="3">The sequence shown here is derived from an EMBL/GenBank/DDBJ whole genome shotgun (WGS) entry which is preliminary data.</text>
</comment>
<dbReference type="EMBL" id="AWWV01011485">
    <property type="protein sequence ID" value="OMO72105.1"/>
    <property type="molecule type" value="Genomic_DNA"/>
</dbReference>